<dbReference type="InterPro" id="IPR008538">
    <property type="entry name" value="Uma2"/>
</dbReference>
<dbReference type="Proteomes" id="UP000050509">
    <property type="component" value="Unassembled WGS sequence"/>
</dbReference>
<dbReference type="Pfam" id="PF05685">
    <property type="entry name" value="Uma2"/>
    <property type="match status" value="1"/>
</dbReference>
<dbReference type="PANTHER" id="PTHR34107:SF4">
    <property type="entry name" value="SLL1222 PROTEIN"/>
    <property type="match status" value="1"/>
</dbReference>
<sequence length="215" mass="24600">MTIALDKLLESPQLVLYYEQIRDLLAEEQKRRAEFYAQIDEDHKVEFINGATIFQSPVKLRHSEAAQDLQMLLRLYVRKHQLGLVGFEKLLVSLTRNDYEPDICFFRQEIAATFSPDQMHFPAPDFVAEVLSPSTEATDRGVKFTDYAAHGVREYWIIDPDAQVVEQYVLADGVYTLQIKARSGEITSSAVAGFSIPIRALFEPEEHQRALHNLV</sequence>
<organism evidence="2 3">
    <name type="scientific">Kouleothrix aurantiaca</name>
    <dbReference type="NCBI Taxonomy" id="186479"/>
    <lineage>
        <taxon>Bacteria</taxon>
        <taxon>Bacillati</taxon>
        <taxon>Chloroflexota</taxon>
        <taxon>Chloroflexia</taxon>
        <taxon>Chloroflexales</taxon>
        <taxon>Roseiflexineae</taxon>
        <taxon>Roseiflexaceae</taxon>
        <taxon>Kouleothrix</taxon>
    </lineage>
</organism>
<keyword evidence="3" id="KW-1185">Reference proteome</keyword>
<dbReference type="InterPro" id="IPR011335">
    <property type="entry name" value="Restrct_endonuc-II-like"/>
</dbReference>
<dbReference type="EMBL" id="LJCR01000710">
    <property type="protein sequence ID" value="KPV51963.1"/>
    <property type="molecule type" value="Genomic_DNA"/>
</dbReference>
<gene>
    <name evidence="2" type="ORF">SE17_18250</name>
</gene>
<name>A0A0P9F610_9CHLR</name>
<dbReference type="CDD" id="cd06260">
    <property type="entry name" value="DUF820-like"/>
    <property type="match status" value="1"/>
</dbReference>
<evidence type="ECO:0000259" key="1">
    <source>
        <dbReference type="Pfam" id="PF05685"/>
    </source>
</evidence>
<dbReference type="PANTHER" id="PTHR34107">
    <property type="entry name" value="SLL0198 PROTEIN-RELATED"/>
    <property type="match status" value="1"/>
</dbReference>
<dbReference type="AlphaFoldDB" id="A0A0P9F610"/>
<accession>A0A0P9F610</accession>
<dbReference type="InterPro" id="IPR012296">
    <property type="entry name" value="Nuclease_put_TT1808"/>
</dbReference>
<dbReference type="SUPFAM" id="SSF52980">
    <property type="entry name" value="Restriction endonuclease-like"/>
    <property type="match status" value="1"/>
</dbReference>
<protein>
    <recommendedName>
        <fullName evidence="1">Putative restriction endonuclease domain-containing protein</fullName>
    </recommendedName>
</protein>
<feature type="domain" description="Putative restriction endonuclease" evidence="1">
    <location>
        <begin position="34"/>
        <end position="198"/>
    </location>
</feature>
<reference evidence="2 3" key="1">
    <citation type="submission" date="2015-09" db="EMBL/GenBank/DDBJ databases">
        <title>Draft genome sequence of Kouleothrix aurantiaca JCM 19913.</title>
        <authorList>
            <person name="Hemp J."/>
        </authorList>
    </citation>
    <scope>NUCLEOTIDE SEQUENCE [LARGE SCALE GENOMIC DNA]</scope>
    <source>
        <strain evidence="2 3">COM-B</strain>
    </source>
</reference>
<dbReference type="Gene3D" id="3.90.1570.10">
    <property type="entry name" value="tt1808, chain A"/>
    <property type="match status" value="1"/>
</dbReference>
<dbReference type="PATRIC" id="fig|186479.3.peg.9849"/>
<evidence type="ECO:0000313" key="3">
    <source>
        <dbReference type="Proteomes" id="UP000050509"/>
    </source>
</evidence>
<proteinExistence type="predicted"/>
<comment type="caution">
    <text evidence="2">The sequence shown here is derived from an EMBL/GenBank/DDBJ whole genome shotgun (WGS) entry which is preliminary data.</text>
</comment>
<evidence type="ECO:0000313" key="2">
    <source>
        <dbReference type="EMBL" id="KPV51963.1"/>
    </source>
</evidence>